<proteinExistence type="inferred from homology"/>
<dbReference type="EMBL" id="PCSR01000075">
    <property type="protein sequence ID" value="PIP53049.1"/>
    <property type="molecule type" value="Genomic_DNA"/>
</dbReference>
<dbReference type="GO" id="GO:0005840">
    <property type="term" value="C:ribosome"/>
    <property type="evidence" value="ECO:0007669"/>
    <property type="project" value="UniProtKB-KW"/>
</dbReference>
<dbReference type="GO" id="GO:0006412">
    <property type="term" value="P:translation"/>
    <property type="evidence" value="ECO:0007669"/>
    <property type="project" value="UniProtKB-UniRule"/>
</dbReference>
<dbReference type="NCBIfam" id="NF004363">
    <property type="entry name" value="PRK05738.2-4"/>
    <property type="match status" value="1"/>
</dbReference>
<comment type="similarity">
    <text evidence="1 4">Belongs to the universal ribosomal protein uL23 family.</text>
</comment>
<dbReference type="Pfam" id="PF00276">
    <property type="entry name" value="Ribosomal_L23"/>
    <property type="match status" value="1"/>
</dbReference>
<gene>
    <name evidence="4" type="primary">rplW</name>
    <name evidence="5" type="ORF">COX08_03100</name>
</gene>
<protein>
    <recommendedName>
        <fullName evidence="4">Large ribosomal subunit protein uL23</fullName>
    </recommendedName>
</protein>
<evidence type="ECO:0000256" key="1">
    <source>
        <dbReference type="ARBA" id="ARBA00006700"/>
    </source>
</evidence>
<dbReference type="GO" id="GO:0003735">
    <property type="term" value="F:structural constituent of ribosome"/>
    <property type="evidence" value="ECO:0007669"/>
    <property type="project" value="InterPro"/>
</dbReference>
<comment type="caution">
    <text evidence="5">The sequence shown here is derived from an EMBL/GenBank/DDBJ whole genome shotgun (WGS) entry which is preliminary data.</text>
</comment>
<dbReference type="GO" id="GO:1990904">
    <property type="term" value="C:ribonucleoprotein complex"/>
    <property type="evidence" value="ECO:0007669"/>
    <property type="project" value="UniProtKB-KW"/>
</dbReference>
<dbReference type="Proteomes" id="UP000229459">
    <property type="component" value="Unassembled WGS sequence"/>
</dbReference>
<keyword evidence="4" id="KW-0699">rRNA-binding</keyword>
<organism evidence="5 6">
    <name type="scientific">Candidatus Beckwithbacteria bacterium CG23_combo_of_CG06-09_8_20_14_all_34_8</name>
    <dbReference type="NCBI Taxonomy" id="1974497"/>
    <lineage>
        <taxon>Bacteria</taxon>
        <taxon>Candidatus Beckwithiibacteriota</taxon>
    </lineage>
</organism>
<dbReference type="InterPro" id="IPR012678">
    <property type="entry name" value="Ribosomal_uL23/eL15/eS24_sf"/>
</dbReference>
<evidence type="ECO:0000256" key="3">
    <source>
        <dbReference type="ARBA" id="ARBA00023274"/>
    </source>
</evidence>
<accession>A0A2H0B5W8</accession>
<keyword evidence="3 4" id="KW-0687">Ribonucleoprotein</keyword>
<dbReference type="AlphaFoldDB" id="A0A2H0B5W8"/>
<dbReference type="HAMAP" id="MF_01369_B">
    <property type="entry name" value="Ribosomal_uL23_B"/>
    <property type="match status" value="1"/>
</dbReference>
<dbReference type="InterPro" id="IPR012677">
    <property type="entry name" value="Nucleotide-bd_a/b_plait_sf"/>
</dbReference>
<dbReference type="SUPFAM" id="SSF54189">
    <property type="entry name" value="Ribosomal proteins S24e, L23 and L15e"/>
    <property type="match status" value="1"/>
</dbReference>
<keyword evidence="4" id="KW-0694">RNA-binding</keyword>
<dbReference type="InterPro" id="IPR013025">
    <property type="entry name" value="Ribosomal_uL23-like"/>
</dbReference>
<sequence>MQSDLIVIKPIISEKSMVLAQNGIYTFEVAKQSNKHQIAEAVEKTFNVHVINVATSVIKGKEKRFGSKRTPKKLTDSKKAMLTVKKGEKIELFDIKEEK</sequence>
<keyword evidence="2 4" id="KW-0689">Ribosomal protein</keyword>
<evidence type="ECO:0000313" key="6">
    <source>
        <dbReference type="Proteomes" id="UP000229459"/>
    </source>
</evidence>
<dbReference type="Gene3D" id="3.30.70.330">
    <property type="match status" value="1"/>
</dbReference>
<comment type="subunit">
    <text evidence="4">Part of the 50S ribosomal subunit. Contacts protein L29, and trigger factor when it is bound to the ribosome.</text>
</comment>
<evidence type="ECO:0000313" key="5">
    <source>
        <dbReference type="EMBL" id="PIP53049.1"/>
    </source>
</evidence>
<reference evidence="5 6" key="1">
    <citation type="submission" date="2017-09" db="EMBL/GenBank/DDBJ databases">
        <title>Depth-based differentiation of microbial function through sediment-hosted aquifers and enrichment of novel symbionts in the deep terrestrial subsurface.</title>
        <authorList>
            <person name="Probst A.J."/>
            <person name="Ladd B."/>
            <person name="Jarett J.K."/>
            <person name="Geller-Mcgrath D.E."/>
            <person name="Sieber C.M."/>
            <person name="Emerson J.B."/>
            <person name="Anantharaman K."/>
            <person name="Thomas B.C."/>
            <person name="Malmstrom R."/>
            <person name="Stieglmeier M."/>
            <person name="Klingl A."/>
            <person name="Woyke T."/>
            <person name="Ryan C.M."/>
            <person name="Banfield J.F."/>
        </authorList>
    </citation>
    <scope>NUCLEOTIDE SEQUENCE [LARGE SCALE GENOMIC DNA]</scope>
    <source>
        <strain evidence="5">CG23_combo_of_CG06-09_8_20_14_all_34_8</strain>
    </source>
</reference>
<dbReference type="GO" id="GO:0019843">
    <property type="term" value="F:rRNA binding"/>
    <property type="evidence" value="ECO:0007669"/>
    <property type="project" value="UniProtKB-UniRule"/>
</dbReference>
<evidence type="ECO:0000256" key="2">
    <source>
        <dbReference type="ARBA" id="ARBA00022980"/>
    </source>
</evidence>
<name>A0A2H0B5W8_9BACT</name>
<evidence type="ECO:0000256" key="4">
    <source>
        <dbReference type="HAMAP-Rule" id="MF_01369"/>
    </source>
</evidence>
<comment type="function">
    <text evidence="4">One of the early assembly proteins it binds 23S rRNA. One of the proteins that surrounds the polypeptide exit tunnel on the outside of the ribosome. Forms the main docking site for trigger factor binding to the ribosome.</text>
</comment>